<dbReference type="GO" id="GO:0009432">
    <property type="term" value="P:SOS response"/>
    <property type="evidence" value="ECO:0007669"/>
    <property type="project" value="TreeGrafter"/>
</dbReference>
<proteinExistence type="inferred from homology"/>
<evidence type="ECO:0000256" key="4">
    <source>
        <dbReference type="ARBA" id="ARBA00022741"/>
    </source>
</evidence>
<dbReference type="PIRSF" id="PIRSF003128">
    <property type="entry name" value="RecN"/>
    <property type="match status" value="1"/>
</dbReference>
<accession>A0A261EWA0</accession>
<keyword evidence="6" id="KW-0067">ATP-binding</keyword>
<reference evidence="13 14" key="1">
    <citation type="journal article" date="2017" name="BMC Genomics">
        <title>Comparative genomic and phylogenomic analyses of the Bifidobacteriaceae family.</title>
        <authorList>
            <person name="Lugli G.A."/>
            <person name="Milani C."/>
            <person name="Turroni F."/>
            <person name="Duranti S."/>
            <person name="Mancabelli L."/>
            <person name="Mangifesta M."/>
            <person name="Ferrario C."/>
            <person name="Modesto M."/>
            <person name="Mattarelli P."/>
            <person name="Jiri K."/>
            <person name="van Sinderen D."/>
            <person name="Ventura M."/>
        </authorList>
    </citation>
    <scope>NUCLEOTIDE SEQUENCE [LARGE SCALE GENOMIC DNA]</scope>
    <source>
        <strain evidence="13 14">DSM 22924</strain>
    </source>
</reference>
<evidence type="ECO:0000256" key="8">
    <source>
        <dbReference type="ARBA" id="ARBA00033408"/>
    </source>
</evidence>
<evidence type="ECO:0000256" key="9">
    <source>
        <dbReference type="PIRNR" id="PIRNR003128"/>
    </source>
</evidence>
<dbReference type="GO" id="GO:0005524">
    <property type="term" value="F:ATP binding"/>
    <property type="evidence" value="ECO:0007669"/>
    <property type="project" value="UniProtKB-KW"/>
</dbReference>
<evidence type="ECO:0000256" key="2">
    <source>
        <dbReference type="ARBA" id="ARBA00009441"/>
    </source>
</evidence>
<feature type="compositionally biased region" description="Basic and acidic residues" evidence="11">
    <location>
        <begin position="560"/>
        <end position="571"/>
    </location>
</feature>
<evidence type="ECO:0000256" key="1">
    <source>
        <dbReference type="ARBA" id="ARBA00003618"/>
    </source>
</evidence>
<comment type="caution">
    <text evidence="13">The sequence shown here is derived from an EMBL/GenBank/DDBJ whole genome shotgun (WGS) entry which is preliminary data.</text>
</comment>
<dbReference type="Pfam" id="PF02463">
    <property type="entry name" value="SMC_N"/>
    <property type="match status" value="1"/>
</dbReference>
<gene>
    <name evidence="13" type="ORF">BOCO_0142</name>
</gene>
<comment type="function">
    <text evidence="1 9">May be involved in recombinational repair of damaged DNA.</text>
</comment>
<dbReference type="InterPro" id="IPR003395">
    <property type="entry name" value="RecF/RecN/SMC_N"/>
</dbReference>
<keyword evidence="10" id="KW-0175">Coiled coil</keyword>
<evidence type="ECO:0000313" key="14">
    <source>
        <dbReference type="Proteomes" id="UP000216004"/>
    </source>
</evidence>
<dbReference type="AlphaFoldDB" id="A0A261EWA0"/>
<feature type="domain" description="RecF/RecN/SMC N-terminal" evidence="12">
    <location>
        <begin position="2"/>
        <end position="523"/>
    </location>
</feature>
<dbReference type="GO" id="GO:0006310">
    <property type="term" value="P:DNA recombination"/>
    <property type="evidence" value="ECO:0007669"/>
    <property type="project" value="InterPro"/>
</dbReference>
<evidence type="ECO:0000256" key="6">
    <source>
        <dbReference type="ARBA" id="ARBA00022840"/>
    </source>
</evidence>
<dbReference type="RefSeq" id="WP_094722195.1">
    <property type="nucleotide sequence ID" value="NZ_MWWS01000002.1"/>
</dbReference>
<evidence type="ECO:0000256" key="7">
    <source>
        <dbReference type="ARBA" id="ARBA00023204"/>
    </source>
</evidence>
<dbReference type="InterPro" id="IPR004604">
    <property type="entry name" value="DNA_recomb/repair_RecN"/>
</dbReference>
<dbReference type="Gene3D" id="3.40.50.300">
    <property type="entry name" value="P-loop containing nucleotide triphosphate hydrolases"/>
    <property type="match status" value="2"/>
</dbReference>
<dbReference type="SUPFAM" id="SSF52540">
    <property type="entry name" value="P-loop containing nucleoside triphosphate hydrolases"/>
    <property type="match status" value="1"/>
</dbReference>
<protein>
    <recommendedName>
        <fullName evidence="3 9">DNA repair protein RecN</fullName>
    </recommendedName>
    <alternativeName>
        <fullName evidence="8 9">Recombination protein N</fullName>
    </alternativeName>
</protein>
<evidence type="ECO:0000256" key="5">
    <source>
        <dbReference type="ARBA" id="ARBA00022763"/>
    </source>
</evidence>
<dbReference type="PANTHER" id="PTHR11059:SF0">
    <property type="entry name" value="DNA REPAIR PROTEIN RECN"/>
    <property type="match status" value="1"/>
</dbReference>
<sequence length="571" mass="62446">MLEELEVRNLGPIHHARFTPASGMTAITGETGAGKSMLLNALGLISGAPTQAARVSPGQDSSWAQGVFELVDSSPILKTIEETGIEPEDGQLFLTRSVPAEGRSKSLINGHTVPRSLLHELSNRLITIHGQADQLRMAAPGKQRDFLDTFAADSAELNDYRDAWQRLQEVDHTLAVLQDQQASIIQQSDYLRQSVERIDQVDPHPGEDVELRDQRDRIEHATQILQGITGALAALDASQLDGEADSPSATELIEQALQSLQGITINSLFEDAIDRLHSIATDLSDVVFNLTQQIDIESDAADLDKINDRIHELDTIKGHWGPTLEDVLKWREQAAYDLEDMDASPQRVKALEEEQQQARQEALLAGRKLSNKRKLAAVALSKAVNAELKSLAMDGSRLDVLVSQRSDQYLNAHGLDDVSFLFTPFPGSPQLPMGSSASGGELSRLMLAMELVAAQSAKQETQVRSRDRMTFIFDEVDAGVGGKTAVELGRRLARLSQDAQVIVVTHLPQVASWADRQFVVAKKVEQGSTQTSVDEVSGASREKEIARMLAGSESTTSLRHARELLESSKNK</sequence>
<dbReference type="NCBIfam" id="TIGR00634">
    <property type="entry name" value="recN"/>
    <property type="match status" value="1"/>
</dbReference>
<dbReference type="Proteomes" id="UP000216004">
    <property type="component" value="Unassembled WGS sequence"/>
</dbReference>
<keyword evidence="7 9" id="KW-0234">DNA repair</keyword>
<dbReference type="CDD" id="cd03241">
    <property type="entry name" value="ABC_RecN"/>
    <property type="match status" value="1"/>
</dbReference>
<dbReference type="GO" id="GO:0043590">
    <property type="term" value="C:bacterial nucleoid"/>
    <property type="evidence" value="ECO:0007669"/>
    <property type="project" value="TreeGrafter"/>
</dbReference>
<feature type="coiled-coil region" evidence="10">
    <location>
        <begin position="341"/>
        <end position="368"/>
    </location>
</feature>
<dbReference type="PANTHER" id="PTHR11059">
    <property type="entry name" value="DNA REPAIR PROTEIN RECN"/>
    <property type="match status" value="1"/>
</dbReference>
<keyword evidence="14" id="KW-1185">Reference proteome</keyword>
<keyword evidence="4" id="KW-0547">Nucleotide-binding</keyword>
<keyword evidence="5 9" id="KW-0227">DNA damage</keyword>
<comment type="similarity">
    <text evidence="2 9">Belongs to the RecN family.</text>
</comment>
<dbReference type="EMBL" id="MWWS01000002">
    <property type="protein sequence ID" value="OZG50956.1"/>
    <property type="molecule type" value="Genomic_DNA"/>
</dbReference>
<evidence type="ECO:0000256" key="10">
    <source>
        <dbReference type="SAM" id="Coils"/>
    </source>
</evidence>
<evidence type="ECO:0000259" key="12">
    <source>
        <dbReference type="Pfam" id="PF02463"/>
    </source>
</evidence>
<evidence type="ECO:0000256" key="11">
    <source>
        <dbReference type="SAM" id="MobiDB-lite"/>
    </source>
</evidence>
<evidence type="ECO:0000256" key="3">
    <source>
        <dbReference type="ARBA" id="ARBA00021315"/>
    </source>
</evidence>
<name>A0A261EWA0_9BIFI</name>
<evidence type="ECO:0000313" key="13">
    <source>
        <dbReference type="EMBL" id="OZG50956.1"/>
    </source>
</evidence>
<organism evidence="13 14">
    <name type="scientific">Bombiscardovia coagulans</name>
    <dbReference type="NCBI Taxonomy" id="686666"/>
    <lineage>
        <taxon>Bacteria</taxon>
        <taxon>Bacillati</taxon>
        <taxon>Actinomycetota</taxon>
        <taxon>Actinomycetes</taxon>
        <taxon>Bifidobacteriales</taxon>
        <taxon>Bifidobacteriaceae</taxon>
        <taxon>Bombiscardovia</taxon>
    </lineage>
</organism>
<dbReference type="InterPro" id="IPR027417">
    <property type="entry name" value="P-loop_NTPase"/>
</dbReference>
<dbReference type="OrthoDB" id="9806954at2"/>
<feature type="region of interest" description="Disordered" evidence="11">
    <location>
        <begin position="548"/>
        <end position="571"/>
    </location>
</feature>
<dbReference type="GO" id="GO:0006281">
    <property type="term" value="P:DNA repair"/>
    <property type="evidence" value="ECO:0007669"/>
    <property type="project" value="UniProtKB-KW"/>
</dbReference>